<dbReference type="PROSITE" id="PS50931">
    <property type="entry name" value="HTH_LYSR"/>
    <property type="match status" value="1"/>
</dbReference>
<gene>
    <name evidence="6" type="ORF">ACFQ35_03390</name>
</gene>
<dbReference type="EMBL" id="JBHTMA010000011">
    <property type="protein sequence ID" value="MFD1226214.1"/>
    <property type="molecule type" value="Genomic_DNA"/>
</dbReference>
<keyword evidence="2" id="KW-0805">Transcription regulation</keyword>
<dbReference type="SUPFAM" id="SSF53850">
    <property type="entry name" value="Periplasmic binding protein-like II"/>
    <property type="match status" value="1"/>
</dbReference>
<organism evidence="6 7">
    <name type="scientific">Pseudochrobactrum kiredjianiae</name>
    <dbReference type="NCBI Taxonomy" id="386305"/>
    <lineage>
        <taxon>Bacteria</taxon>
        <taxon>Pseudomonadati</taxon>
        <taxon>Pseudomonadota</taxon>
        <taxon>Alphaproteobacteria</taxon>
        <taxon>Hyphomicrobiales</taxon>
        <taxon>Brucellaceae</taxon>
        <taxon>Pseudochrobactrum</taxon>
    </lineage>
</organism>
<evidence type="ECO:0000259" key="5">
    <source>
        <dbReference type="PROSITE" id="PS50931"/>
    </source>
</evidence>
<protein>
    <submittedName>
        <fullName evidence="6">LysR family transcriptional regulator</fullName>
    </submittedName>
</protein>
<dbReference type="Gene3D" id="1.10.10.10">
    <property type="entry name" value="Winged helix-like DNA-binding domain superfamily/Winged helix DNA-binding domain"/>
    <property type="match status" value="1"/>
</dbReference>
<dbReference type="CDD" id="cd05466">
    <property type="entry name" value="PBP2_LTTR_substrate"/>
    <property type="match status" value="1"/>
</dbReference>
<dbReference type="RefSeq" id="WP_289388657.1">
    <property type="nucleotide sequence ID" value="NZ_JAUCBM010000015.1"/>
</dbReference>
<evidence type="ECO:0000256" key="1">
    <source>
        <dbReference type="ARBA" id="ARBA00009437"/>
    </source>
</evidence>
<reference evidence="7" key="1">
    <citation type="journal article" date="2019" name="Int. J. Syst. Evol. Microbiol.">
        <title>The Global Catalogue of Microorganisms (GCM) 10K type strain sequencing project: providing services to taxonomists for standard genome sequencing and annotation.</title>
        <authorList>
            <consortium name="The Broad Institute Genomics Platform"/>
            <consortium name="The Broad Institute Genome Sequencing Center for Infectious Disease"/>
            <person name="Wu L."/>
            <person name="Ma J."/>
        </authorList>
    </citation>
    <scope>NUCLEOTIDE SEQUENCE [LARGE SCALE GENOMIC DNA]</scope>
    <source>
        <strain evidence="7">CCUG 49584</strain>
    </source>
</reference>
<name>A0ABW3V0V4_9HYPH</name>
<keyword evidence="3" id="KW-0238">DNA-binding</keyword>
<dbReference type="SUPFAM" id="SSF46785">
    <property type="entry name" value="Winged helix' DNA-binding domain"/>
    <property type="match status" value="1"/>
</dbReference>
<dbReference type="Pfam" id="PF03466">
    <property type="entry name" value="LysR_substrate"/>
    <property type="match status" value="1"/>
</dbReference>
<accession>A0ABW3V0V4</accession>
<dbReference type="Proteomes" id="UP001597263">
    <property type="component" value="Unassembled WGS sequence"/>
</dbReference>
<dbReference type="Gene3D" id="3.40.190.10">
    <property type="entry name" value="Periplasmic binding protein-like II"/>
    <property type="match status" value="2"/>
</dbReference>
<dbReference type="Pfam" id="PF00126">
    <property type="entry name" value="HTH_1"/>
    <property type="match status" value="1"/>
</dbReference>
<dbReference type="PRINTS" id="PR00039">
    <property type="entry name" value="HTHLYSR"/>
</dbReference>
<dbReference type="InterPro" id="IPR036390">
    <property type="entry name" value="WH_DNA-bd_sf"/>
</dbReference>
<proteinExistence type="inferred from homology"/>
<evidence type="ECO:0000256" key="2">
    <source>
        <dbReference type="ARBA" id="ARBA00023015"/>
    </source>
</evidence>
<dbReference type="PANTHER" id="PTHR30419:SF24">
    <property type="entry name" value="HTH-TYPE TRANSCRIPTIONAL REGULATOR CZCR"/>
    <property type="match status" value="1"/>
</dbReference>
<dbReference type="PANTHER" id="PTHR30419">
    <property type="entry name" value="HTH-TYPE TRANSCRIPTIONAL REGULATOR YBHD"/>
    <property type="match status" value="1"/>
</dbReference>
<evidence type="ECO:0000256" key="4">
    <source>
        <dbReference type="ARBA" id="ARBA00023163"/>
    </source>
</evidence>
<keyword evidence="4" id="KW-0804">Transcription</keyword>
<dbReference type="InterPro" id="IPR000847">
    <property type="entry name" value="LysR_HTH_N"/>
</dbReference>
<dbReference type="InterPro" id="IPR050950">
    <property type="entry name" value="HTH-type_LysR_regulators"/>
</dbReference>
<dbReference type="InterPro" id="IPR036388">
    <property type="entry name" value="WH-like_DNA-bd_sf"/>
</dbReference>
<feature type="domain" description="HTH lysR-type" evidence="5">
    <location>
        <begin position="5"/>
        <end position="62"/>
    </location>
</feature>
<evidence type="ECO:0000313" key="7">
    <source>
        <dbReference type="Proteomes" id="UP001597263"/>
    </source>
</evidence>
<comment type="similarity">
    <text evidence="1">Belongs to the LysR transcriptional regulatory family.</text>
</comment>
<evidence type="ECO:0000313" key="6">
    <source>
        <dbReference type="EMBL" id="MFD1226214.1"/>
    </source>
</evidence>
<dbReference type="InterPro" id="IPR005119">
    <property type="entry name" value="LysR_subst-bd"/>
</dbReference>
<comment type="caution">
    <text evidence="6">The sequence shown here is derived from an EMBL/GenBank/DDBJ whole genome shotgun (WGS) entry which is preliminary data.</text>
</comment>
<sequence>MQRKLTLSQLELLLTITACGSIGQAARQLHLTQSAASQSLASLEKILGSPLFTRTASGVTPTAFAQNILPDARNAVDAALRILKTAETAENQQRHQPHRFSIAAIPSIAETWLPQWSKQLQRLFPKLEISLYQGTHLEVSDWVKQGITDSGITALAQHLTDNLMYQVLKQEELLAVIRRDAPLMHQPALTLENAALQTIIMAAGSEHIMLPLFQEANLPEPLTILTQDVPTALNMVRQGLGITILARETFPQADFHDLRLRSLEPALYRTLQLIAQKDMTQPEIYAALSTLIMTGIDQS</sequence>
<keyword evidence="7" id="KW-1185">Reference proteome</keyword>
<evidence type="ECO:0000256" key="3">
    <source>
        <dbReference type="ARBA" id="ARBA00023125"/>
    </source>
</evidence>